<dbReference type="InterPro" id="IPR004328">
    <property type="entry name" value="BRO1_dom"/>
</dbReference>
<evidence type="ECO:0000256" key="4">
    <source>
        <dbReference type="ARBA" id="ARBA00022723"/>
    </source>
</evidence>
<dbReference type="Gene3D" id="1.25.40.280">
    <property type="entry name" value="alix/aip1 like domains"/>
    <property type="match status" value="1"/>
</dbReference>
<dbReference type="PANTHER" id="PTHR23030:SF39">
    <property type="entry name" value="PROGRAMMED CELL DEATH 6-INTERACTING PROTEIN"/>
    <property type="match status" value="1"/>
</dbReference>
<evidence type="ECO:0000256" key="10">
    <source>
        <dbReference type="ARBA" id="ARBA00023242"/>
    </source>
</evidence>
<dbReference type="Pfam" id="PF13949">
    <property type="entry name" value="ALIX_LYPXL_bnd"/>
    <property type="match status" value="1"/>
</dbReference>
<feature type="region of interest" description="Disordered" evidence="13">
    <location>
        <begin position="926"/>
        <end position="981"/>
    </location>
</feature>
<comment type="subcellular location">
    <subcellularLocation>
        <location evidence="2">Cytoplasm</location>
    </subcellularLocation>
    <subcellularLocation>
        <location evidence="1">Nucleus</location>
    </subcellularLocation>
</comment>
<feature type="region of interest" description="Disordered" evidence="13">
    <location>
        <begin position="1504"/>
        <end position="1564"/>
    </location>
</feature>
<dbReference type="InterPro" id="IPR038499">
    <property type="entry name" value="BRO1_sf"/>
</dbReference>
<feature type="compositionally biased region" description="Low complexity" evidence="13">
    <location>
        <begin position="1255"/>
        <end position="1265"/>
    </location>
</feature>
<evidence type="ECO:0000256" key="11">
    <source>
        <dbReference type="ARBA" id="ARBA00038154"/>
    </source>
</evidence>
<accession>A0A8H7BAM3</accession>
<keyword evidence="5" id="KW-0677">Repeat</keyword>
<dbReference type="PROSITE" id="PS50157">
    <property type="entry name" value="ZINC_FINGER_C2H2_2"/>
    <property type="match status" value="2"/>
</dbReference>
<feature type="compositionally biased region" description="Polar residues" evidence="13">
    <location>
        <begin position="949"/>
        <end position="976"/>
    </location>
</feature>
<keyword evidence="10" id="KW-0539">Nucleus</keyword>
<evidence type="ECO:0000259" key="14">
    <source>
        <dbReference type="PROSITE" id="PS50157"/>
    </source>
</evidence>
<evidence type="ECO:0000256" key="9">
    <source>
        <dbReference type="ARBA" id="ARBA00023163"/>
    </source>
</evidence>
<dbReference type="SMART" id="SM00355">
    <property type="entry name" value="ZnF_C2H2"/>
    <property type="match status" value="2"/>
</dbReference>
<dbReference type="Gene3D" id="1.20.140.50">
    <property type="entry name" value="alix/aip1 like domains"/>
    <property type="match status" value="1"/>
</dbReference>
<keyword evidence="3" id="KW-0963">Cytoplasm</keyword>
<dbReference type="GO" id="GO:0008270">
    <property type="term" value="F:zinc ion binding"/>
    <property type="evidence" value="ECO:0007669"/>
    <property type="project" value="UniProtKB-KW"/>
</dbReference>
<reference evidence="16" key="2">
    <citation type="submission" date="2020-08" db="EMBL/GenBank/DDBJ databases">
        <title>Draft Genome Sequence of Cumin Blight Pathogen Alternaria burnsii.</title>
        <authorList>
            <person name="Feng Z."/>
        </authorList>
    </citation>
    <scope>NUCLEOTIDE SEQUENCE</scope>
    <source>
        <strain evidence="16">CBS107.38</strain>
    </source>
</reference>
<comment type="caution">
    <text evidence="16">The sequence shown here is derived from an EMBL/GenBank/DDBJ whole genome shotgun (WGS) entry which is preliminary data.</text>
</comment>
<dbReference type="Gene3D" id="1.20.120.560">
    <property type="entry name" value="alix/aip1 in complex with the ypdl late domain"/>
    <property type="match status" value="1"/>
</dbReference>
<dbReference type="EMBL" id="JAAABM010000004">
    <property type="protein sequence ID" value="KAF7678237.1"/>
    <property type="molecule type" value="Genomic_DNA"/>
</dbReference>
<dbReference type="Proteomes" id="UP000596902">
    <property type="component" value="Unassembled WGS sequence"/>
</dbReference>
<evidence type="ECO:0000256" key="5">
    <source>
        <dbReference type="ARBA" id="ARBA00022737"/>
    </source>
</evidence>
<feature type="compositionally biased region" description="Polar residues" evidence="13">
    <location>
        <begin position="1019"/>
        <end position="1038"/>
    </location>
</feature>
<evidence type="ECO:0000313" key="17">
    <source>
        <dbReference type="Proteomes" id="UP000596902"/>
    </source>
</evidence>
<reference evidence="16" key="1">
    <citation type="submission" date="2020-01" db="EMBL/GenBank/DDBJ databases">
        <authorList>
            <person name="Feng Z.H.Z."/>
        </authorList>
    </citation>
    <scope>NUCLEOTIDE SEQUENCE</scope>
    <source>
        <strain evidence="16">CBS107.38</strain>
    </source>
</reference>
<comment type="similarity">
    <text evidence="11">Belongs to the palA/RIM20 family.</text>
</comment>
<dbReference type="PROSITE" id="PS00028">
    <property type="entry name" value="ZINC_FINGER_C2H2_1"/>
    <property type="match status" value="2"/>
</dbReference>
<evidence type="ECO:0000256" key="1">
    <source>
        <dbReference type="ARBA" id="ARBA00004123"/>
    </source>
</evidence>
<dbReference type="RefSeq" id="XP_038788372.1">
    <property type="nucleotide sequence ID" value="XM_038928665.1"/>
</dbReference>
<dbReference type="GO" id="GO:0005768">
    <property type="term" value="C:endosome"/>
    <property type="evidence" value="ECO:0007669"/>
    <property type="project" value="TreeGrafter"/>
</dbReference>
<evidence type="ECO:0000256" key="7">
    <source>
        <dbReference type="ARBA" id="ARBA00022833"/>
    </source>
</evidence>
<evidence type="ECO:0000256" key="8">
    <source>
        <dbReference type="ARBA" id="ARBA00023015"/>
    </source>
</evidence>
<evidence type="ECO:0000256" key="12">
    <source>
        <dbReference type="PROSITE-ProRule" id="PRU00042"/>
    </source>
</evidence>
<feature type="compositionally biased region" description="Low complexity" evidence="13">
    <location>
        <begin position="1079"/>
        <end position="1094"/>
    </location>
</feature>
<evidence type="ECO:0000259" key="15">
    <source>
        <dbReference type="PROSITE" id="PS51180"/>
    </source>
</evidence>
<dbReference type="CDD" id="cd09236">
    <property type="entry name" value="V_AnPalA_UmRIM20_like"/>
    <property type="match status" value="1"/>
</dbReference>
<keyword evidence="4" id="KW-0479">Metal-binding</keyword>
<dbReference type="SMART" id="SM01041">
    <property type="entry name" value="BRO1"/>
    <property type="match status" value="1"/>
</dbReference>
<feature type="domain" description="BRO1" evidence="15">
    <location>
        <begin position="4"/>
        <end position="397"/>
    </location>
</feature>
<feature type="region of interest" description="Disordered" evidence="13">
    <location>
        <begin position="849"/>
        <end position="869"/>
    </location>
</feature>
<dbReference type="SUPFAM" id="SSF57667">
    <property type="entry name" value="beta-beta-alpha zinc fingers"/>
    <property type="match status" value="1"/>
</dbReference>
<dbReference type="InterPro" id="IPR013087">
    <property type="entry name" value="Znf_C2H2_type"/>
</dbReference>
<organism evidence="16 17">
    <name type="scientific">Alternaria burnsii</name>
    <dbReference type="NCBI Taxonomy" id="1187904"/>
    <lineage>
        <taxon>Eukaryota</taxon>
        <taxon>Fungi</taxon>
        <taxon>Dikarya</taxon>
        <taxon>Ascomycota</taxon>
        <taxon>Pezizomycotina</taxon>
        <taxon>Dothideomycetes</taxon>
        <taxon>Pleosporomycetidae</taxon>
        <taxon>Pleosporales</taxon>
        <taxon>Pleosporineae</taxon>
        <taxon>Pleosporaceae</taxon>
        <taxon>Alternaria</taxon>
        <taxon>Alternaria sect. Alternaria</taxon>
    </lineage>
</organism>
<keyword evidence="9" id="KW-0804">Transcription</keyword>
<dbReference type="GO" id="GO:0005634">
    <property type="term" value="C:nucleus"/>
    <property type="evidence" value="ECO:0007669"/>
    <property type="project" value="UniProtKB-SubCell"/>
</dbReference>
<evidence type="ECO:0000313" key="16">
    <source>
        <dbReference type="EMBL" id="KAF7678237.1"/>
    </source>
</evidence>
<feature type="region of interest" description="Disordered" evidence="13">
    <location>
        <begin position="793"/>
        <end position="820"/>
    </location>
</feature>
<feature type="domain" description="C2H2-type" evidence="14">
    <location>
        <begin position="1333"/>
        <end position="1360"/>
    </location>
</feature>
<feature type="region of interest" description="Disordered" evidence="13">
    <location>
        <begin position="1199"/>
        <end position="1332"/>
    </location>
</feature>
<keyword evidence="6 12" id="KW-0863">Zinc-finger</keyword>
<evidence type="ECO:0000256" key="2">
    <source>
        <dbReference type="ARBA" id="ARBA00004496"/>
    </source>
</evidence>
<dbReference type="Gene3D" id="3.30.160.60">
    <property type="entry name" value="Classic Zinc Finger"/>
    <property type="match status" value="3"/>
</dbReference>
<dbReference type="GeneID" id="62201843"/>
<proteinExistence type="inferred from homology"/>
<evidence type="ECO:0000256" key="6">
    <source>
        <dbReference type="ARBA" id="ARBA00022771"/>
    </source>
</evidence>
<dbReference type="FunFam" id="3.30.160.60:FF:000239">
    <property type="entry name" value="C2H2 type zinc finger protein"/>
    <property type="match status" value="1"/>
</dbReference>
<dbReference type="InterPro" id="IPR025304">
    <property type="entry name" value="ALIX_V_dom"/>
</dbReference>
<dbReference type="Pfam" id="PF03097">
    <property type="entry name" value="BRO1"/>
    <property type="match status" value="1"/>
</dbReference>
<dbReference type="FunFam" id="3.30.160.60:FF:000181">
    <property type="entry name" value="C2H2 type zinc finger protein"/>
    <property type="match status" value="1"/>
</dbReference>
<feature type="domain" description="C2H2-type" evidence="14">
    <location>
        <begin position="1361"/>
        <end position="1388"/>
    </location>
</feature>
<keyword evidence="17" id="KW-1185">Reference proteome</keyword>
<dbReference type="GO" id="GO:0045944">
    <property type="term" value="P:positive regulation of transcription by RNA polymerase II"/>
    <property type="evidence" value="ECO:0007669"/>
    <property type="project" value="UniProtKB-ARBA"/>
</dbReference>
<dbReference type="PROSITE" id="PS51180">
    <property type="entry name" value="BRO1"/>
    <property type="match status" value="1"/>
</dbReference>
<dbReference type="GO" id="GO:0071277">
    <property type="term" value="P:cellular response to calcium ion"/>
    <property type="evidence" value="ECO:0007669"/>
    <property type="project" value="UniProtKB-ARBA"/>
</dbReference>
<evidence type="ECO:0000256" key="3">
    <source>
        <dbReference type="ARBA" id="ARBA00022490"/>
    </source>
</evidence>
<keyword evidence="8" id="KW-0805">Transcription regulation</keyword>
<name>A0A8H7BAM3_9PLEO</name>
<feature type="region of interest" description="Disordered" evidence="13">
    <location>
        <begin position="1008"/>
        <end position="1051"/>
    </location>
</feature>
<dbReference type="CDD" id="cd09241">
    <property type="entry name" value="BRO1_ScRim20-like"/>
    <property type="match status" value="1"/>
</dbReference>
<dbReference type="Pfam" id="PF00096">
    <property type="entry name" value="zf-C2H2"/>
    <property type="match status" value="2"/>
</dbReference>
<gene>
    <name evidence="16" type="ORF">GT037_003618</name>
</gene>
<sequence length="1564" mass="173705">MASNILFLPFRRSHSVNLTDAIKQYISSKYDQHPDMFTKDLETIEKLRSVATHAQEPHPSNIPKLQQYAAQLIWLSGKFPIDIGVEFPWYPALGYNTSRPTSRNNLRFELANIMFNLAAMYSQLAMSSNRSTPDGLKMAANNFCLAAGVLSHLRNTILPEIRTEPPEDMDLMTLECLEKLMLAQGQECFWQKAVKDGMKDATIAKLAARVSDLYNEAGDAGIQSDAISSEWIHHMTAKHHHFAAAAQYRAACDSLEKRKYGEEVARLRDSLTCVNEALKEQRYINKVVLADLNGLKNRITEDLKRAEKDNDMIYLLPVPPKAELKILDRANMVVSRVPKEIAESNSMLGERGELGPALFSKLVPYSVHLAASIYVDRRDRLVNGTIVEELEALTNKIHEVLRSLNLPGSLQALEKPLGLPPGLVAHAEEIRQQDGINRLLRSMEDTKKLMYTDQAIYQEGVDILRSEAAEDEGARRKFGTERWTRPPAEQAAPKLYAQINEIDGYFKAATNSDNIVKTKLKENEHFIRLLSGPDHELENYVPSGRRPAITGDVEREAGKLRGSFNEVSRLESRRRRKIEALRTKAKQDDINPELLREAARLEREYPMQTIEAVQFEGLFDKRLQMYDADQDMIKDEENEQTEAIKRLQDANAAFLIARRGDQSTKKREQALQNLENAYFKYKEIISNLDVGRKFYNDLAKIVNRFRDEARTFAYNRKSEASHLEGDLTTRMSSLGLQQATTNSLHQQKQADAQNPNYGATAHAEEPLAAPTPTRANVPPPSGMWTPEVGIRFGGVPTSSGNARPSAGPPQDGRWDPAQGLTPPHPTYSWEHANTYIMDIQQRGRSPSVGQRIHKAHSPSPSPHAPFQHQHNVGLGFDSIQDPSSYAVTSAGLNSTQFLTTTQGQQFPQQNSFADPSFFQATQSISQHNTPQFGPQGNNNNISPDPLDIANSNNPDFNNFFQGNDLGQNQSLPSYLGNTLDPHMLDAQSQHSQSINPSDLMHQMAATQHNAPTPPHLLPSMNSHQTPSPHASPNINQGPLRSPGHSRHTSLDPSAAYGQITEWGQMAGGFGQHRSRSRGNSDAASSVHASSVHNSPYLHHQDSLDNDQPSPLLHAQNDPQLFQDPVPGFDRFNLNGSNAHISAGNSPHISPRLLPQNQQVLPPFQPDTFGLNQNMNPYAPPDMNGYPGQAEPFPSLNQPVPEFGQADAMSPPEINIDFAPPSRQASFEPPKPEHQVDALSPPDRSRSRNRTRARSDPFSSASSRASTPGSEVHRSLSPNAAKSRSPSPSNKSSRRSSTSSVPNRDYILDLADPSRPAPADGSNPKRTQKHPATFQCTLCPKRFTRAYNLRSHLRTHTDERPFVCSVCGKAFARQHDRKRHEGLHSGEKKFVCRGNLKNGNNWGCGRRFARADALGRHFRSEAGRVCIRPLLEEEAREKGEWDGQNQQLNNGNGMFAPMPAQNFNGMMPGQSGFEPFPQAGGMQAPQPFLPAALLAQYPALAGIQWDQLPAGPPDEDGDASGRSSFDASSGGEYFEEESDYQQGSQQPMYAGGNNSGWVSDSYDGR</sequence>
<dbReference type="PANTHER" id="PTHR23030">
    <property type="entry name" value="PCD6 INTERACTING PROTEIN-RELATED"/>
    <property type="match status" value="1"/>
</dbReference>
<feature type="compositionally biased region" description="Low complexity" evidence="13">
    <location>
        <begin position="1276"/>
        <end position="1299"/>
    </location>
</feature>
<feature type="region of interest" description="Disordered" evidence="13">
    <location>
        <begin position="1067"/>
        <end position="1127"/>
    </location>
</feature>
<dbReference type="FunFam" id="3.30.160.60:FF:000146">
    <property type="entry name" value="C2H2 type zinc finger protein"/>
    <property type="match status" value="1"/>
</dbReference>
<keyword evidence="7" id="KW-0862">Zinc</keyword>
<feature type="compositionally biased region" description="Polar residues" evidence="13">
    <location>
        <begin position="926"/>
        <end position="942"/>
    </location>
</feature>
<evidence type="ECO:0000256" key="13">
    <source>
        <dbReference type="SAM" id="MobiDB-lite"/>
    </source>
</evidence>
<dbReference type="InterPro" id="IPR036236">
    <property type="entry name" value="Znf_C2H2_sf"/>
</dbReference>
<protein>
    <submittedName>
        <fullName evidence="16">Bro1-domain-containing protein</fullName>
    </submittedName>
</protein>